<accession>A0A9D4UV50</accession>
<feature type="compositionally biased region" description="Low complexity" evidence="1">
    <location>
        <begin position="143"/>
        <end position="172"/>
    </location>
</feature>
<evidence type="ECO:0000256" key="1">
    <source>
        <dbReference type="SAM" id="MobiDB-lite"/>
    </source>
</evidence>
<feature type="region of interest" description="Disordered" evidence="1">
    <location>
        <begin position="130"/>
        <end position="172"/>
    </location>
</feature>
<keyword evidence="3" id="KW-1185">Reference proteome</keyword>
<dbReference type="PANTHER" id="PTHR37182">
    <property type="entry name" value="F24J8.11 PROTEIN"/>
    <property type="match status" value="1"/>
</dbReference>
<name>A0A9D4UV50_ADICA</name>
<sequence>MASLTWSSLYGSPMSLSRQSSTTSSSRSCPSLQVLCQQSPVDISEQRLEKVPRRTFAVATLLAVLVESYSTQEALAARKKPAETAEKRLEEDKSLSAYDAKLLATYRRKEAMKEAMAKQKAKAKLIVKPAAAEPKPAAKAEPEAVPAQSQTPAASVATSATEAVESVLPSAE</sequence>
<gene>
    <name evidence="2" type="ORF">GOP47_0010363</name>
</gene>
<evidence type="ECO:0000313" key="3">
    <source>
        <dbReference type="Proteomes" id="UP000886520"/>
    </source>
</evidence>
<dbReference type="AlphaFoldDB" id="A0A9D4UV50"/>
<proteinExistence type="predicted"/>
<protein>
    <submittedName>
        <fullName evidence="2">Uncharacterized protein</fullName>
    </submittedName>
</protein>
<dbReference type="PANTHER" id="PTHR37182:SF2">
    <property type="entry name" value="F24J8.11 PROTEIN"/>
    <property type="match status" value="1"/>
</dbReference>
<feature type="region of interest" description="Disordered" evidence="1">
    <location>
        <begin position="1"/>
        <end position="29"/>
    </location>
</feature>
<dbReference type="Proteomes" id="UP000886520">
    <property type="component" value="Chromosome 10"/>
</dbReference>
<organism evidence="2 3">
    <name type="scientific">Adiantum capillus-veneris</name>
    <name type="common">Maidenhair fern</name>
    <dbReference type="NCBI Taxonomy" id="13818"/>
    <lineage>
        <taxon>Eukaryota</taxon>
        <taxon>Viridiplantae</taxon>
        <taxon>Streptophyta</taxon>
        <taxon>Embryophyta</taxon>
        <taxon>Tracheophyta</taxon>
        <taxon>Polypodiopsida</taxon>
        <taxon>Polypodiidae</taxon>
        <taxon>Polypodiales</taxon>
        <taxon>Pteridineae</taxon>
        <taxon>Pteridaceae</taxon>
        <taxon>Vittarioideae</taxon>
        <taxon>Adiantum</taxon>
    </lineage>
</organism>
<comment type="caution">
    <text evidence="2">The sequence shown here is derived from an EMBL/GenBank/DDBJ whole genome shotgun (WGS) entry which is preliminary data.</text>
</comment>
<feature type="compositionally biased region" description="Polar residues" evidence="1">
    <location>
        <begin position="1"/>
        <end position="10"/>
    </location>
</feature>
<feature type="compositionally biased region" description="Low complexity" evidence="1">
    <location>
        <begin position="12"/>
        <end position="29"/>
    </location>
</feature>
<reference evidence="2" key="1">
    <citation type="submission" date="2021-01" db="EMBL/GenBank/DDBJ databases">
        <title>Adiantum capillus-veneris genome.</title>
        <authorList>
            <person name="Fang Y."/>
            <person name="Liao Q."/>
        </authorList>
    </citation>
    <scope>NUCLEOTIDE SEQUENCE</scope>
    <source>
        <strain evidence="2">H3</strain>
        <tissue evidence="2">Leaf</tissue>
    </source>
</reference>
<dbReference type="OrthoDB" id="785928at2759"/>
<evidence type="ECO:0000313" key="2">
    <source>
        <dbReference type="EMBL" id="KAI5074402.1"/>
    </source>
</evidence>
<dbReference type="EMBL" id="JABFUD020000010">
    <property type="protein sequence ID" value="KAI5074402.1"/>
    <property type="molecule type" value="Genomic_DNA"/>
</dbReference>